<protein>
    <submittedName>
        <fullName evidence="6">Type II secretory pathway, component PulD</fullName>
    </submittedName>
</protein>
<dbReference type="Proteomes" id="UP000218765">
    <property type="component" value="Chromosome"/>
</dbReference>
<keyword evidence="7" id="KW-1185">Reference proteome</keyword>
<dbReference type="GO" id="GO:0019867">
    <property type="term" value="C:outer membrane"/>
    <property type="evidence" value="ECO:0007669"/>
    <property type="project" value="InterPro"/>
</dbReference>
<dbReference type="InterPro" id="IPR011514">
    <property type="entry name" value="Secretin_N_2"/>
</dbReference>
<dbReference type="NCBIfam" id="TIGR02519">
    <property type="entry name" value="pilus_MshL"/>
    <property type="match status" value="1"/>
</dbReference>
<dbReference type="InterPro" id="IPR004846">
    <property type="entry name" value="T2SS/T3SS_dom"/>
</dbReference>
<dbReference type="Gene3D" id="3.30.1370.130">
    <property type="match status" value="1"/>
</dbReference>
<organism evidence="6 7">
    <name type="scientific">Thiohalobacter thiocyanaticus</name>
    <dbReference type="NCBI Taxonomy" id="585455"/>
    <lineage>
        <taxon>Bacteria</taxon>
        <taxon>Pseudomonadati</taxon>
        <taxon>Pseudomonadota</taxon>
        <taxon>Gammaproteobacteria</taxon>
        <taxon>Thiohalobacterales</taxon>
        <taxon>Thiohalobacteraceae</taxon>
        <taxon>Thiohalobacter</taxon>
    </lineage>
</organism>
<dbReference type="OrthoDB" id="9775455at2"/>
<dbReference type="AlphaFoldDB" id="A0A1Z4VMB0"/>
<dbReference type="InterPro" id="IPR013358">
    <property type="entry name" value="Pilus_biogenesis_MshL"/>
</dbReference>
<dbReference type="PANTHER" id="PTHR30332">
    <property type="entry name" value="PROBABLE GENERAL SECRETION PATHWAY PROTEIN D"/>
    <property type="match status" value="1"/>
</dbReference>
<proteinExistence type="predicted"/>
<evidence type="ECO:0000313" key="7">
    <source>
        <dbReference type="Proteomes" id="UP000218765"/>
    </source>
</evidence>
<dbReference type="Pfam" id="PF07655">
    <property type="entry name" value="Secretin_N_2"/>
    <property type="match status" value="1"/>
</dbReference>
<gene>
    <name evidence="6" type="ORF">FOKN1_0168</name>
</gene>
<feature type="region of interest" description="Disordered" evidence="4">
    <location>
        <begin position="174"/>
        <end position="218"/>
    </location>
</feature>
<dbReference type="InterPro" id="IPR001775">
    <property type="entry name" value="GspD/PilQ"/>
</dbReference>
<feature type="domain" description="Secretin/TonB short N-terminal" evidence="5">
    <location>
        <begin position="106"/>
        <end position="154"/>
    </location>
</feature>
<dbReference type="GO" id="GO:0015627">
    <property type="term" value="C:type II protein secretion system complex"/>
    <property type="evidence" value="ECO:0007669"/>
    <property type="project" value="TreeGrafter"/>
</dbReference>
<dbReference type="Pfam" id="PF00263">
    <property type="entry name" value="Secretin"/>
    <property type="match status" value="1"/>
</dbReference>
<evidence type="ECO:0000256" key="3">
    <source>
        <dbReference type="ARBA" id="ARBA00023237"/>
    </source>
</evidence>
<dbReference type="PROSITE" id="PS51257">
    <property type="entry name" value="PROKAR_LIPOPROTEIN"/>
    <property type="match status" value="1"/>
</dbReference>
<dbReference type="InterPro" id="IPR050810">
    <property type="entry name" value="Bact_Secretion_Sys_Channel"/>
</dbReference>
<dbReference type="GO" id="GO:0009306">
    <property type="term" value="P:protein secretion"/>
    <property type="evidence" value="ECO:0007669"/>
    <property type="project" value="InterPro"/>
</dbReference>
<reference evidence="6 7" key="1">
    <citation type="submission" date="2017-05" db="EMBL/GenBank/DDBJ databases">
        <title>Thiocyanate degradation by Thiohalobacter thiocyanaticus FOKN1.</title>
        <authorList>
            <person name="Oshiki M."/>
            <person name="Fukushima T."/>
            <person name="Kawano S."/>
            <person name="Nakagawa J."/>
        </authorList>
    </citation>
    <scope>NUCLEOTIDE SEQUENCE [LARGE SCALE GENOMIC DNA]</scope>
    <source>
        <strain evidence="6 7">FOKN1</strain>
    </source>
</reference>
<name>A0A1Z4VMB0_9GAMM</name>
<accession>A0A1Z4VMB0</accession>
<feature type="compositionally biased region" description="Low complexity" evidence="4">
    <location>
        <begin position="197"/>
        <end position="217"/>
    </location>
</feature>
<dbReference type="Pfam" id="PF07660">
    <property type="entry name" value="STN"/>
    <property type="match status" value="1"/>
</dbReference>
<evidence type="ECO:0000256" key="1">
    <source>
        <dbReference type="ARBA" id="ARBA00022448"/>
    </source>
</evidence>
<keyword evidence="3" id="KW-0998">Cell outer membrane</keyword>
<dbReference type="PANTHER" id="PTHR30332:SF17">
    <property type="entry name" value="TYPE IV PILIATION SYSTEM PROTEIN DR_0774-RELATED"/>
    <property type="match status" value="1"/>
</dbReference>
<dbReference type="SMART" id="SM00965">
    <property type="entry name" value="STN"/>
    <property type="match status" value="1"/>
</dbReference>
<evidence type="ECO:0000313" key="6">
    <source>
        <dbReference type="EMBL" id="BAZ92572.1"/>
    </source>
</evidence>
<feature type="compositionally biased region" description="Low complexity" evidence="4">
    <location>
        <begin position="174"/>
        <end position="186"/>
    </location>
</feature>
<evidence type="ECO:0000256" key="4">
    <source>
        <dbReference type="SAM" id="MobiDB-lite"/>
    </source>
</evidence>
<dbReference type="RefSeq" id="WP_096363791.1">
    <property type="nucleotide sequence ID" value="NZ_AP018052.1"/>
</dbReference>
<dbReference type="EMBL" id="AP018052">
    <property type="protein sequence ID" value="BAZ92572.1"/>
    <property type="molecule type" value="Genomic_DNA"/>
</dbReference>
<dbReference type="KEGG" id="ttc:FOKN1_0168"/>
<sequence length="582" mass="62326">MKSPTPALSLILVAALGAAGCQHLPEQDARSVAPNLESIDTAMAAAETAPREAGPALPPQVQDTLLPPVSVELPASARRVEPRFDIAVNAIPARQFFIGLVEDSSYNMVVHPDVAGSLTLDLKNVSVEEVMQTVRDVYGYEYRRNGNVYQVMPARMRSRVFKVDYLNIQRTGSSRTRVSSGQVSEAAGGGGDDDSESGSSSSRSDSGSNRASVSGSEVNTRSESDFWSELRDALTMLIGEEEGRRVVINAQAGILVVRALPGELRDVEEYLATLQDVVQRQVILEAKIVEVELNEGFRTGINWSALGEPKTGQTVFGGQAGGGSIITDGVSEFAGSPVTLSPGAGIIAAETSSFGGMNFLSINMNDFTAFLELLKSQGKVQVLSSPRVSTVNNQKAVIKVGTDEFFVTDVETDTNTTLNTTNQSVNVELTPFFSGVALDVIPQISADDEVTLHIHPTVSEVSERTKSINVSTETSLEIPLALSSIRESDTIIRARSGQIVVIGGLMKDQQTNEVAKTPGLGDVPMFGKLFQHQRERKTKSELVILLRPIVTSGSGGQVWNDQVRQSAERIGRMQAPGPAGLR</sequence>
<dbReference type="PRINTS" id="PR00811">
    <property type="entry name" value="BCTERIALGSPD"/>
</dbReference>
<keyword evidence="2" id="KW-0472">Membrane</keyword>
<dbReference type="GO" id="GO:0009297">
    <property type="term" value="P:pilus assembly"/>
    <property type="evidence" value="ECO:0007669"/>
    <property type="project" value="InterPro"/>
</dbReference>
<evidence type="ECO:0000256" key="2">
    <source>
        <dbReference type="ARBA" id="ARBA00023136"/>
    </source>
</evidence>
<evidence type="ECO:0000259" key="5">
    <source>
        <dbReference type="SMART" id="SM00965"/>
    </source>
</evidence>
<dbReference type="InterPro" id="IPR011662">
    <property type="entry name" value="Secretin/TonB_short_N"/>
</dbReference>
<keyword evidence="1" id="KW-0813">Transport</keyword>